<keyword evidence="2" id="KW-1185">Reference proteome</keyword>
<organism evidence="1 2">
    <name type="scientific">Gambusia affinis</name>
    <name type="common">Western mosquitofish</name>
    <name type="synonym">Heterandria affinis</name>
    <dbReference type="NCBI Taxonomy" id="33528"/>
    <lineage>
        <taxon>Eukaryota</taxon>
        <taxon>Metazoa</taxon>
        <taxon>Chordata</taxon>
        <taxon>Craniata</taxon>
        <taxon>Vertebrata</taxon>
        <taxon>Euteleostomi</taxon>
        <taxon>Actinopterygii</taxon>
        <taxon>Neopterygii</taxon>
        <taxon>Teleostei</taxon>
        <taxon>Neoteleostei</taxon>
        <taxon>Acanthomorphata</taxon>
        <taxon>Ovalentaria</taxon>
        <taxon>Atherinomorphae</taxon>
        <taxon>Cyprinodontiformes</taxon>
        <taxon>Poeciliidae</taxon>
        <taxon>Poeciliinae</taxon>
        <taxon>Gambusia</taxon>
    </lineage>
</organism>
<accession>A0A315V924</accession>
<dbReference type="Gene3D" id="1.25.40.20">
    <property type="entry name" value="Ankyrin repeat-containing domain"/>
    <property type="match status" value="1"/>
</dbReference>
<dbReference type="InterPro" id="IPR036770">
    <property type="entry name" value="Ankyrin_rpt-contain_sf"/>
</dbReference>
<comment type="caution">
    <text evidence="1">The sequence shown here is derived from an EMBL/GenBank/DDBJ whole genome shotgun (WGS) entry which is preliminary data.</text>
</comment>
<reference evidence="1 2" key="1">
    <citation type="journal article" date="2018" name="G3 (Bethesda)">
        <title>A High-Quality Reference Genome for the Invasive Mosquitofish Gambusia affinis Using a Chicago Library.</title>
        <authorList>
            <person name="Hoffberg S.L."/>
            <person name="Troendle N.J."/>
            <person name="Glenn T.C."/>
            <person name="Mahmud O."/>
            <person name="Louha S."/>
            <person name="Chalopin D."/>
            <person name="Bennetzen J.L."/>
            <person name="Mauricio R."/>
        </authorList>
    </citation>
    <scope>NUCLEOTIDE SEQUENCE [LARGE SCALE GENOMIC DNA]</scope>
    <source>
        <strain evidence="1">NE01/NJP1002.9</strain>
        <tissue evidence="1">Muscle</tissue>
    </source>
</reference>
<name>A0A315V924_GAMAF</name>
<dbReference type="EMBL" id="NHOQ01002139">
    <property type="protein sequence ID" value="PWA19401.1"/>
    <property type="molecule type" value="Genomic_DNA"/>
</dbReference>
<sequence length="108" mass="12033">MEDLEQEGVNEELIEFAILESIQDAFKLRCSVPAYWKQPNSENFTKIMTAIDKGDVAALQVLSCCASAFRESDSRGWLPLHAAAALPKTEMLHVVLQGKRAPRDSAQR</sequence>
<gene>
    <name evidence="1" type="ORF">CCH79_00018410</name>
</gene>
<dbReference type="SUPFAM" id="SSF48403">
    <property type="entry name" value="Ankyrin repeat"/>
    <property type="match status" value="1"/>
</dbReference>
<evidence type="ECO:0000313" key="1">
    <source>
        <dbReference type="EMBL" id="PWA19401.1"/>
    </source>
</evidence>
<dbReference type="AlphaFoldDB" id="A0A315V924"/>
<protein>
    <submittedName>
        <fullName evidence="1">Uncharacterized protein</fullName>
    </submittedName>
</protein>
<proteinExistence type="predicted"/>
<evidence type="ECO:0000313" key="2">
    <source>
        <dbReference type="Proteomes" id="UP000250572"/>
    </source>
</evidence>
<dbReference type="Proteomes" id="UP000250572">
    <property type="component" value="Unassembled WGS sequence"/>
</dbReference>